<evidence type="ECO:0000259" key="1">
    <source>
        <dbReference type="Pfam" id="PF00561"/>
    </source>
</evidence>
<protein>
    <submittedName>
        <fullName evidence="2">Alpha/Beta hydrolase protein</fullName>
    </submittedName>
</protein>
<proteinExistence type="predicted"/>
<gene>
    <name evidence="2" type="ORF">BDV95DRAFT_587061</name>
</gene>
<keyword evidence="2" id="KW-0378">Hydrolase</keyword>
<dbReference type="Pfam" id="PF00561">
    <property type="entry name" value="Abhydrolase_1"/>
    <property type="match status" value="1"/>
</dbReference>
<name>A0A7C8M461_9PLEO</name>
<dbReference type="OrthoDB" id="294702at2759"/>
<dbReference type="Gene3D" id="3.40.50.1820">
    <property type="entry name" value="alpha/beta hydrolase"/>
    <property type="match status" value="1"/>
</dbReference>
<dbReference type="InterPro" id="IPR000073">
    <property type="entry name" value="AB_hydrolase_1"/>
</dbReference>
<dbReference type="PANTHER" id="PTHR45763:SF46">
    <property type="entry name" value="AB HYDROLASE-1 DOMAIN-CONTAINING PROTEIN"/>
    <property type="match status" value="1"/>
</dbReference>
<dbReference type="PANTHER" id="PTHR45763">
    <property type="entry name" value="HYDROLASE, ALPHA/BETA FOLD FAMILY PROTEIN, EXPRESSED-RELATED"/>
    <property type="match status" value="1"/>
</dbReference>
<evidence type="ECO:0000313" key="3">
    <source>
        <dbReference type="Proteomes" id="UP000481861"/>
    </source>
</evidence>
<dbReference type="EMBL" id="JAADJZ010000035">
    <property type="protein sequence ID" value="KAF2865203.1"/>
    <property type="molecule type" value="Genomic_DNA"/>
</dbReference>
<feature type="domain" description="AB hydrolase-1" evidence="1">
    <location>
        <begin position="68"/>
        <end position="321"/>
    </location>
</feature>
<comment type="caution">
    <text evidence="2">The sequence shown here is derived from an EMBL/GenBank/DDBJ whole genome shotgun (WGS) entry which is preliminary data.</text>
</comment>
<reference evidence="2 3" key="1">
    <citation type="submission" date="2020-01" db="EMBL/GenBank/DDBJ databases">
        <authorList>
            <consortium name="DOE Joint Genome Institute"/>
            <person name="Haridas S."/>
            <person name="Albert R."/>
            <person name="Binder M."/>
            <person name="Bloem J."/>
            <person name="Labutti K."/>
            <person name="Salamov A."/>
            <person name="Andreopoulos B."/>
            <person name="Baker S.E."/>
            <person name="Barry K."/>
            <person name="Bills G."/>
            <person name="Bluhm B.H."/>
            <person name="Cannon C."/>
            <person name="Castanera R."/>
            <person name="Culley D.E."/>
            <person name="Daum C."/>
            <person name="Ezra D."/>
            <person name="Gonzalez J.B."/>
            <person name="Henrissat B."/>
            <person name="Kuo A."/>
            <person name="Liang C."/>
            <person name="Lipzen A."/>
            <person name="Lutzoni F."/>
            <person name="Magnuson J."/>
            <person name="Mondo S."/>
            <person name="Nolan M."/>
            <person name="Ohm R."/>
            <person name="Pangilinan J."/>
            <person name="Park H.-J.H."/>
            <person name="Ramirez L."/>
            <person name="Alfaro M."/>
            <person name="Sun H."/>
            <person name="Tritt A."/>
            <person name="Yoshinaga Y."/>
            <person name="Zwiers L.-H.L."/>
            <person name="Turgeon B.G."/>
            <person name="Goodwin S.B."/>
            <person name="Spatafora J.W."/>
            <person name="Crous P.W."/>
            <person name="Grigoriev I.V."/>
        </authorList>
    </citation>
    <scope>NUCLEOTIDE SEQUENCE [LARGE SCALE GENOMIC DNA]</scope>
    <source>
        <strain evidence="2 3">CBS 611.86</strain>
    </source>
</reference>
<sequence length="341" mass="38363">MTELLRYVWHVLTTPIRSSPPDSMPTRLTNNDPSEWRSPLGNEFSDTFILPDGRKLGYAEYGSPTGKAILYLHGLPGSRIEGARYHELGLQLGARIIATDRPGYGWSSPHIGRTLLDFPKDLERLGEHLELESYSVMGVSGGGPYALACAAALPPAKLKAVSVVCGVGPPDISFAGAGFPHWPLFRVGWRYAPVSLMRWHFQRDPGSRIDLSDDERIRLLTQPSKLKAIKHAKDLAIYKDEEFLRVWMRASRESFAQGYDGMCQDGYTMCVDWGFRVEDIRADLPVQLWYGKYDRNVPVNHGLQIAARLAGRAHLRVEEDTHASISMMWKREQIEALLAKM</sequence>
<dbReference type="AlphaFoldDB" id="A0A7C8M461"/>
<dbReference type="Proteomes" id="UP000481861">
    <property type="component" value="Unassembled WGS sequence"/>
</dbReference>
<keyword evidence="3" id="KW-1185">Reference proteome</keyword>
<dbReference type="GO" id="GO:0016787">
    <property type="term" value="F:hydrolase activity"/>
    <property type="evidence" value="ECO:0007669"/>
    <property type="project" value="UniProtKB-KW"/>
</dbReference>
<accession>A0A7C8M461</accession>
<organism evidence="2 3">
    <name type="scientific">Massariosphaeria phaeospora</name>
    <dbReference type="NCBI Taxonomy" id="100035"/>
    <lineage>
        <taxon>Eukaryota</taxon>
        <taxon>Fungi</taxon>
        <taxon>Dikarya</taxon>
        <taxon>Ascomycota</taxon>
        <taxon>Pezizomycotina</taxon>
        <taxon>Dothideomycetes</taxon>
        <taxon>Pleosporomycetidae</taxon>
        <taxon>Pleosporales</taxon>
        <taxon>Pleosporales incertae sedis</taxon>
        <taxon>Massariosphaeria</taxon>
    </lineage>
</organism>
<dbReference type="InterPro" id="IPR029058">
    <property type="entry name" value="AB_hydrolase_fold"/>
</dbReference>
<evidence type="ECO:0000313" key="2">
    <source>
        <dbReference type="EMBL" id="KAF2865203.1"/>
    </source>
</evidence>
<dbReference type="SUPFAM" id="SSF53474">
    <property type="entry name" value="alpha/beta-Hydrolases"/>
    <property type="match status" value="1"/>
</dbReference>